<feature type="compositionally biased region" description="Basic and acidic residues" evidence="3">
    <location>
        <begin position="666"/>
        <end position="697"/>
    </location>
</feature>
<evidence type="ECO:0000259" key="5">
    <source>
        <dbReference type="PROSITE" id="PS51181"/>
    </source>
</evidence>
<dbReference type="GO" id="GO:0004725">
    <property type="term" value="F:protein tyrosine phosphatase activity"/>
    <property type="evidence" value="ECO:0007669"/>
    <property type="project" value="TreeGrafter"/>
</dbReference>
<evidence type="ECO:0000256" key="3">
    <source>
        <dbReference type="SAM" id="MobiDB-lite"/>
    </source>
</evidence>
<dbReference type="InterPro" id="IPR051281">
    <property type="entry name" value="Dual-spec_lipid-protein_phosph"/>
</dbReference>
<keyword evidence="2" id="KW-0378">Hydrolase</keyword>
<dbReference type="Gene3D" id="3.90.190.10">
    <property type="entry name" value="Protein tyrosine phosphatase superfamily"/>
    <property type="match status" value="1"/>
</dbReference>
<dbReference type="Pfam" id="PF00782">
    <property type="entry name" value="DSPc"/>
    <property type="match status" value="1"/>
</dbReference>
<proteinExistence type="predicted"/>
<dbReference type="GO" id="GO:0005886">
    <property type="term" value="C:plasma membrane"/>
    <property type="evidence" value="ECO:0007669"/>
    <property type="project" value="TreeGrafter"/>
</dbReference>
<feature type="region of interest" description="Disordered" evidence="3">
    <location>
        <begin position="569"/>
        <end position="731"/>
    </location>
</feature>
<dbReference type="GO" id="GO:0005634">
    <property type="term" value="C:nucleus"/>
    <property type="evidence" value="ECO:0007669"/>
    <property type="project" value="TreeGrafter"/>
</dbReference>
<organism evidence="6 7">
    <name type="scientific">Gnomoniopsis smithogilvyi</name>
    <dbReference type="NCBI Taxonomy" id="1191159"/>
    <lineage>
        <taxon>Eukaryota</taxon>
        <taxon>Fungi</taxon>
        <taxon>Dikarya</taxon>
        <taxon>Ascomycota</taxon>
        <taxon>Pezizomycotina</taxon>
        <taxon>Sordariomycetes</taxon>
        <taxon>Sordariomycetidae</taxon>
        <taxon>Diaporthales</taxon>
        <taxon>Gnomoniaceae</taxon>
        <taxon>Gnomoniopsis</taxon>
    </lineage>
</organism>
<dbReference type="InterPro" id="IPR029023">
    <property type="entry name" value="Tensin_phosphatase"/>
</dbReference>
<comment type="caution">
    <text evidence="6">The sequence shown here is derived from an EMBL/GenBank/DDBJ whole genome shotgun (WGS) entry which is preliminary data.</text>
</comment>
<dbReference type="GO" id="GO:0005829">
    <property type="term" value="C:cytosol"/>
    <property type="evidence" value="ECO:0007669"/>
    <property type="project" value="TreeGrafter"/>
</dbReference>
<evidence type="ECO:0000313" key="7">
    <source>
        <dbReference type="Proteomes" id="UP001140453"/>
    </source>
</evidence>
<dbReference type="Proteomes" id="UP001140453">
    <property type="component" value="Unassembled WGS sequence"/>
</dbReference>
<dbReference type="PANTHER" id="PTHR12305:SF81">
    <property type="entry name" value="PHOSPHATIDYLINOSITOL 3,4,5-TRISPHOSPHATE 3-PHOSPHATASE AND DUAL-SPECIFICITY PROTEIN PHOSPHATASE PTEN"/>
    <property type="match status" value="1"/>
</dbReference>
<feature type="compositionally biased region" description="Basic and acidic residues" evidence="3">
    <location>
        <begin position="606"/>
        <end position="629"/>
    </location>
</feature>
<dbReference type="PROSITE" id="PS51181">
    <property type="entry name" value="PPASE_TENSIN"/>
    <property type="match status" value="1"/>
</dbReference>
<feature type="region of interest" description="Disordered" evidence="3">
    <location>
        <begin position="301"/>
        <end position="381"/>
    </location>
</feature>
<dbReference type="EC" id="3.1.3.67" evidence="1"/>
<dbReference type="GO" id="GO:0051896">
    <property type="term" value="P:regulation of phosphatidylinositol 3-kinase/protein kinase B signal transduction"/>
    <property type="evidence" value="ECO:0007669"/>
    <property type="project" value="TreeGrafter"/>
</dbReference>
<dbReference type="GO" id="GO:0042995">
    <property type="term" value="C:cell projection"/>
    <property type="evidence" value="ECO:0007669"/>
    <property type="project" value="TreeGrafter"/>
</dbReference>
<feature type="domain" description="Phosphatase tensin-type" evidence="5">
    <location>
        <begin position="12"/>
        <end position="213"/>
    </location>
</feature>
<sequence>MASLLRQIVAGPRAKHQETGLDLCYVTDNIIVTSGPSQTYPQRAYRNPLDRLVAFLDTKHADDWAIWEFRAEGTGYPDEAVYGRIRHYPWPDHHPPPFRLVPMIMASMRNWLNGEDDHTAGGNDIKDEQSHAQKQVHTKDIENKRVVVVHCKAGKGRSGTMACSYLISQCGWTPEDALAKFTEKRMRPQFGAGVSIPSQLRTISYVDRWTKSGKKYVDREIEITEVHVWGLRHGVKVSVEGFADEGKKIKVLHTFTKKERHVVQGDAPGGGGVMDFLGDALSPLGDDDEVYEDADYNEMVDGNKTKISDSGNKQSTPSRSQSKKGSRTSLLLRNRSVNKLAGNQKSKTINPADFARPSSGTPTPTVGQSTVTLPNSDTSRTTLADTAEPGGMAVIFKPSTPIRIPNSDISVSLERRNRTPAYMGLTMVTAVAHVWFNAFFEGNGPENGGKADDSGVFDIEWEKMDGIKGSSRKGTKAADRISVVWRAVTNQTSSTAAPGVVITEPGEGSPVPQMRPADWKGGDEEDPDKKRKLGLRPADSGSEGVSRASSVRSEEVASTAIGAVTFGVDAKDSDDDSLKGVKSQFPPGSDTDPAVPCGRSGTSSSHEGEGSRTLSEHEKKVEATKGRTEDPEEASGSAKSQEGLSKAGDSGLRGVEGDLGGGPQIIKKDSVKAQQQADEKNDEVQRDNRHPTGDDTTHLGFVKRGKKLLPMHGDKHDSAEGVDGADEETGDHRVMHASVMK</sequence>
<dbReference type="OrthoDB" id="16692at2759"/>
<reference evidence="6" key="1">
    <citation type="submission" date="2022-10" db="EMBL/GenBank/DDBJ databases">
        <title>Tapping the CABI collections for fungal endophytes: first genome assemblies for Collariella, Neodidymelliopsis, Ascochyta clinopodiicola, Didymella pomorum, Didymosphaeria variabile, Neocosmospora piperis and Neocucurbitaria cava.</title>
        <authorList>
            <person name="Hill R."/>
        </authorList>
    </citation>
    <scope>NUCLEOTIDE SEQUENCE</scope>
    <source>
        <strain evidence="6">IMI 355082</strain>
    </source>
</reference>
<dbReference type="GO" id="GO:0046856">
    <property type="term" value="P:phosphatidylinositol dephosphorylation"/>
    <property type="evidence" value="ECO:0007669"/>
    <property type="project" value="TreeGrafter"/>
</dbReference>
<name>A0A9W9CVZ0_9PEZI</name>
<evidence type="ECO:0000259" key="4">
    <source>
        <dbReference type="PROSITE" id="PS50056"/>
    </source>
</evidence>
<dbReference type="GO" id="GO:0016314">
    <property type="term" value="F:phosphatidylinositol-3,4,5-trisphosphate 3-phosphatase activity"/>
    <property type="evidence" value="ECO:0007669"/>
    <property type="project" value="UniProtKB-EC"/>
</dbReference>
<gene>
    <name evidence="6" type="primary">TEP1</name>
    <name evidence="6" type="ORF">N0V93_004576</name>
</gene>
<keyword evidence="7" id="KW-1185">Reference proteome</keyword>
<accession>A0A9W9CVZ0</accession>
<dbReference type="InterPro" id="IPR000340">
    <property type="entry name" value="Dual-sp_phosphatase_cat-dom"/>
</dbReference>
<dbReference type="InterPro" id="IPR003595">
    <property type="entry name" value="Tyr_Pase_cat"/>
</dbReference>
<dbReference type="AlphaFoldDB" id="A0A9W9CVZ0"/>
<protein>
    <recommendedName>
        <fullName evidence="1">phosphatidylinositol-3,4,5-trisphosphate 3-phosphatase</fullName>
        <ecNumber evidence="1">3.1.3.67</ecNumber>
    </recommendedName>
</protein>
<feature type="compositionally biased region" description="Polar residues" evidence="3">
    <location>
        <begin position="358"/>
        <end position="381"/>
    </location>
</feature>
<evidence type="ECO:0000313" key="6">
    <source>
        <dbReference type="EMBL" id="KAJ4390977.1"/>
    </source>
</evidence>
<feature type="compositionally biased region" description="Polar residues" evidence="3">
    <location>
        <begin position="327"/>
        <end position="349"/>
    </location>
</feature>
<dbReference type="SUPFAM" id="SSF52799">
    <property type="entry name" value="(Phosphotyrosine protein) phosphatases II"/>
    <property type="match status" value="1"/>
</dbReference>
<dbReference type="CDD" id="cd14497">
    <property type="entry name" value="PTP_PTEN-like"/>
    <property type="match status" value="1"/>
</dbReference>
<evidence type="ECO:0000256" key="1">
    <source>
        <dbReference type="ARBA" id="ARBA00013015"/>
    </source>
</evidence>
<dbReference type="InterPro" id="IPR000387">
    <property type="entry name" value="Tyr_Pase_dom"/>
</dbReference>
<evidence type="ECO:0000256" key="2">
    <source>
        <dbReference type="ARBA" id="ARBA00022801"/>
    </source>
</evidence>
<dbReference type="GO" id="GO:0043491">
    <property type="term" value="P:phosphatidylinositol 3-kinase/protein kinase B signal transduction"/>
    <property type="evidence" value="ECO:0007669"/>
    <property type="project" value="TreeGrafter"/>
</dbReference>
<dbReference type="InterPro" id="IPR029021">
    <property type="entry name" value="Prot-tyrosine_phosphatase-like"/>
</dbReference>
<dbReference type="PROSITE" id="PS00383">
    <property type="entry name" value="TYR_PHOSPHATASE_1"/>
    <property type="match status" value="1"/>
</dbReference>
<feature type="compositionally biased region" description="Polar residues" evidence="3">
    <location>
        <begin position="308"/>
        <end position="320"/>
    </location>
</feature>
<feature type="region of interest" description="Disordered" evidence="3">
    <location>
        <begin position="496"/>
        <end position="556"/>
    </location>
</feature>
<feature type="domain" description="Tyrosine specific protein phosphatases" evidence="4">
    <location>
        <begin position="134"/>
        <end position="185"/>
    </location>
</feature>
<dbReference type="EMBL" id="JAPEVB010000003">
    <property type="protein sequence ID" value="KAJ4390977.1"/>
    <property type="molecule type" value="Genomic_DNA"/>
</dbReference>
<feature type="compositionally biased region" description="Low complexity" evidence="3">
    <location>
        <begin position="540"/>
        <end position="551"/>
    </location>
</feature>
<dbReference type="InterPro" id="IPR016130">
    <property type="entry name" value="Tyr_Pase_AS"/>
</dbReference>
<dbReference type="SMART" id="SM00404">
    <property type="entry name" value="PTPc_motif"/>
    <property type="match status" value="1"/>
</dbReference>
<dbReference type="PANTHER" id="PTHR12305">
    <property type="entry name" value="PHOSPHATASE WITH HOMOLOGY TO TENSIN"/>
    <property type="match status" value="1"/>
</dbReference>
<dbReference type="PROSITE" id="PS50056">
    <property type="entry name" value="TYR_PHOSPHATASE_2"/>
    <property type="match status" value="1"/>
</dbReference>